<organism evidence="1 2">
    <name type="scientific">Aspergillus luchuensis (strain CBS 106.47)</name>
    <dbReference type="NCBI Taxonomy" id="1137211"/>
    <lineage>
        <taxon>Eukaryota</taxon>
        <taxon>Fungi</taxon>
        <taxon>Dikarya</taxon>
        <taxon>Ascomycota</taxon>
        <taxon>Pezizomycotina</taxon>
        <taxon>Eurotiomycetes</taxon>
        <taxon>Eurotiomycetidae</taxon>
        <taxon>Eurotiales</taxon>
        <taxon>Aspergillaceae</taxon>
        <taxon>Aspergillus</taxon>
        <taxon>Aspergillus subgen. Circumdati</taxon>
    </lineage>
</organism>
<accession>A0A1M3T804</accession>
<proteinExistence type="predicted"/>
<dbReference type="Proteomes" id="UP000184063">
    <property type="component" value="Unassembled WGS sequence"/>
</dbReference>
<evidence type="ECO:0000313" key="1">
    <source>
        <dbReference type="EMBL" id="OJZ82899.1"/>
    </source>
</evidence>
<name>A0A1M3T804_ASPLC</name>
<dbReference type="VEuPathDB" id="FungiDB:ASPFODRAFT_36424"/>
<dbReference type="AlphaFoldDB" id="A0A1M3T804"/>
<reference evidence="2" key="1">
    <citation type="journal article" date="2017" name="Genome Biol.">
        <title>Comparative genomics reveals high biological diversity and specific adaptations in the industrially and medically important fungal genus Aspergillus.</title>
        <authorList>
            <person name="de Vries R.P."/>
            <person name="Riley R."/>
            <person name="Wiebenga A."/>
            <person name="Aguilar-Osorio G."/>
            <person name="Amillis S."/>
            <person name="Uchima C.A."/>
            <person name="Anderluh G."/>
            <person name="Asadollahi M."/>
            <person name="Askin M."/>
            <person name="Barry K."/>
            <person name="Battaglia E."/>
            <person name="Bayram O."/>
            <person name="Benocci T."/>
            <person name="Braus-Stromeyer S.A."/>
            <person name="Caldana C."/>
            <person name="Canovas D."/>
            <person name="Cerqueira G.C."/>
            <person name="Chen F."/>
            <person name="Chen W."/>
            <person name="Choi C."/>
            <person name="Clum A."/>
            <person name="Dos Santos R.A."/>
            <person name="Damasio A.R."/>
            <person name="Diallinas G."/>
            <person name="Emri T."/>
            <person name="Fekete E."/>
            <person name="Flipphi M."/>
            <person name="Freyberg S."/>
            <person name="Gallo A."/>
            <person name="Gournas C."/>
            <person name="Habgood R."/>
            <person name="Hainaut M."/>
            <person name="Harispe M.L."/>
            <person name="Henrissat B."/>
            <person name="Hilden K.S."/>
            <person name="Hope R."/>
            <person name="Hossain A."/>
            <person name="Karabika E."/>
            <person name="Karaffa L."/>
            <person name="Karanyi Z."/>
            <person name="Krasevec N."/>
            <person name="Kuo A."/>
            <person name="Kusch H."/>
            <person name="LaButti K."/>
            <person name="Lagendijk E.L."/>
            <person name="Lapidus A."/>
            <person name="Levasseur A."/>
            <person name="Lindquist E."/>
            <person name="Lipzen A."/>
            <person name="Logrieco A.F."/>
            <person name="MacCabe A."/>
            <person name="Maekelae M.R."/>
            <person name="Malavazi I."/>
            <person name="Melin P."/>
            <person name="Meyer V."/>
            <person name="Mielnichuk N."/>
            <person name="Miskei M."/>
            <person name="Molnar A.P."/>
            <person name="Mule G."/>
            <person name="Ngan C.Y."/>
            <person name="Orejas M."/>
            <person name="Orosz E."/>
            <person name="Ouedraogo J.P."/>
            <person name="Overkamp K.M."/>
            <person name="Park H.-S."/>
            <person name="Perrone G."/>
            <person name="Piumi F."/>
            <person name="Punt P.J."/>
            <person name="Ram A.F."/>
            <person name="Ramon A."/>
            <person name="Rauscher S."/>
            <person name="Record E."/>
            <person name="Riano-Pachon D.M."/>
            <person name="Robert V."/>
            <person name="Roehrig J."/>
            <person name="Ruller R."/>
            <person name="Salamov A."/>
            <person name="Salih N.S."/>
            <person name="Samson R.A."/>
            <person name="Sandor E."/>
            <person name="Sanguinetti M."/>
            <person name="Schuetze T."/>
            <person name="Sepcic K."/>
            <person name="Shelest E."/>
            <person name="Sherlock G."/>
            <person name="Sophianopoulou V."/>
            <person name="Squina F.M."/>
            <person name="Sun H."/>
            <person name="Susca A."/>
            <person name="Todd R.B."/>
            <person name="Tsang A."/>
            <person name="Unkles S.E."/>
            <person name="van de Wiele N."/>
            <person name="van Rossen-Uffink D."/>
            <person name="Oliveira J.V."/>
            <person name="Vesth T.C."/>
            <person name="Visser J."/>
            <person name="Yu J.-H."/>
            <person name="Zhou M."/>
            <person name="Andersen M.R."/>
            <person name="Archer D.B."/>
            <person name="Baker S.E."/>
            <person name="Benoit I."/>
            <person name="Brakhage A.A."/>
            <person name="Braus G.H."/>
            <person name="Fischer R."/>
            <person name="Frisvad J.C."/>
            <person name="Goldman G.H."/>
            <person name="Houbraken J."/>
            <person name="Oakley B."/>
            <person name="Pocsi I."/>
            <person name="Scazzocchio C."/>
            <person name="Seiboth B."/>
            <person name="vanKuyk P.A."/>
            <person name="Wortman J."/>
            <person name="Dyer P.S."/>
            <person name="Grigoriev I.V."/>
        </authorList>
    </citation>
    <scope>NUCLEOTIDE SEQUENCE [LARGE SCALE GENOMIC DNA]</scope>
    <source>
        <strain evidence="2">CBS 106.47</strain>
    </source>
</reference>
<protein>
    <submittedName>
        <fullName evidence="1">Uncharacterized protein</fullName>
    </submittedName>
</protein>
<dbReference type="OrthoDB" id="2963168at2759"/>
<gene>
    <name evidence="1" type="ORF">ASPFODRAFT_36424</name>
</gene>
<evidence type="ECO:0000313" key="2">
    <source>
        <dbReference type="Proteomes" id="UP000184063"/>
    </source>
</evidence>
<sequence>MPLRVAEDGKIMVGVSYSLRGLEVRGGEDNDHPIDEWPAANARKITATRVASIVQYEHKTEDGIENLVATRWGARHTDYNSGAHSGSSGYLEREADTFQPINQGDDVMLVCDIGGGTIHVYLVGGGAENAYILRLVKRRIKDKHALDVYTPDKRQLAVVNGAGVYGLDDVLSIHKCPQHIGSECAQRNMVTGAAIGAFDMVTTITRVPTLGRTYDEGAVEKENVTEYFLDSTATGLCDRRRDDSLL</sequence>
<dbReference type="EMBL" id="KV878247">
    <property type="protein sequence ID" value="OJZ82899.1"/>
    <property type="molecule type" value="Genomic_DNA"/>
</dbReference>